<evidence type="ECO:0000313" key="3">
    <source>
        <dbReference type="Proteomes" id="UP000184196"/>
    </source>
</evidence>
<evidence type="ECO:0000259" key="1">
    <source>
        <dbReference type="Pfam" id="PF02036"/>
    </source>
</evidence>
<dbReference type="AlphaFoldDB" id="A0A1M4X4K1"/>
<feature type="domain" description="SCP2" evidence="1">
    <location>
        <begin position="31"/>
        <end position="99"/>
    </location>
</feature>
<evidence type="ECO:0000313" key="2">
    <source>
        <dbReference type="EMBL" id="SHE88385.1"/>
    </source>
</evidence>
<sequence>MATHEEITASLLAFQEGYNKNERLKIMNRDWDRVVLVQASDIPSQHTLELRNGELSVREGAPPRADLTVISDSETLADLFYGDITPTEPYMNGTLKIIGSEDDIVRLDFISLMIWGE</sequence>
<protein>
    <submittedName>
        <fullName evidence="2">SCP-2 sterol transfer family protein</fullName>
    </submittedName>
</protein>
<dbReference type="InterPro" id="IPR036527">
    <property type="entry name" value="SCP2_sterol-bd_dom_sf"/>
</dbReference>
<gene>
    <name evidence="2" type="ORF">SAMN02745218_00989</name>
</gene>
<organism evidence="2 3">
    <name type="scientific">Desulfofundulus australicus DSM 11792</name>
    <dbReference type="NCBI Taxonomy" id="1121425"/>
    <lineage>
        <taxon>Bacteria</taxon>
        <taxon>Bacillati</taxon>
        <taxon>Bacillota</taxon>
        <taxon>Clostridia</taxon>
        <taxon>Eubacteriales</taxon>
        <taxon>Peptococcaceae</taxon>
        <taxon>Desulfofundulus</taxon>
    </lineage>
</organism>
<dbReference type="Pfam" id="PF02036">
    <property type="entry name" value="SCP2"/>
    <property type="match status" value="1"/>
</dbReference>
<dbReference type="SUPFAM" id="SSF55718">
    <property type="entry name" value="SCP-like"/>
    <property type="match status" value="1"/>
</dbReference>
<keyword evidence="3" id="KW-1185">Reference proteome</keyword>
<dbReference type="Proteomes" id="UP000184196">
    <property type="component" value="Unassembled WGS sequence"/>
</dbReference>
<dbReference type="OrthoDB" id="1807838at2"/>
<dbReference type="InterPro" id="IPR003033">
    <property type="entry name" value="SCP2_sterol-bd_dom"/>
</dbReference>
<accession>A0A1M4X4K1</accession>
<reference evidence="3" key="1">
    <citation type="submission" date="2016-11" db="EMBL/GenBank/DDBJ databases">
        <authorList>
            <person name="Varghese N."/>
            <person name="Submissions S."/>
        </authorList>
    </citation>
    <scope>NUCLEOTIDE SEQUENCE [LARGE SCALE GENOMIC DNA]</scope>
    <source>
        <strain evidence="3">DSM 11792</strain>
    </source>
</reference>
<proteinExistence type="predicted"/>
<name>A0A1M4X4K1_9FIRM</name>
<dbReference type="EMBL" id="FQUW01000010">
    <property type="protein sequence ID" value="SHE88385.1"/>
    <property type="molecule type" value="Genomic_DNA"/>
</dbReference>
<dbReference type="RefSeq" id="WP_027355738.1">
    <property type="nucleotide sequence ID" value="NZ_FQUW01000010.1"/>
</dbReference>
<dbReference type="Gene3D" id="3.30.1050.10">
    <property type="entry name" value="SCP2 sterol-binding domain"/>
    <property type="match status" value="1"/>
</dbReference>